<dbReference type="AlphaFoldDB" id="A0A365HCD5"/>
<protein>
    <submittedName>
        <fullName evidence="4">PucR family transcriptional regulator</fullName>
    </submittedName>
</protein>
<evidence type="ECO:0000259" key="3">
    <source>
        <dbReference type="Pfam" id="PF25906"/>
    </source>
</evidence>
<dbReference type="Pfam" id="PF13556">
    <property type="entry name" value="HTH_30"/>
    <property type="match status" value="1"/>
</dbReference>
<organism evidence="4 5">
    <name type="scientific">Actinomadura craniellae</name>
    <dbReference type="NCBI Taxonomy" id="2231787"/>
    <lineage>
        <taxon>Bacteria</taxon>
        <taxon>Bacillati</taxon>
        <taxon>Actinomycetota</taxon>
        <taxon>Actinomycetes</taxon>
        <taxon>Streptosporangiales</taxon>
        <taxon>Thermomonosporaceae</taxon>
        <taxon>Actinomadura</taxon>
    </lineage>
</organism>
<evidence type="ECO:0000313" key="4">
    <source>
        <dbReference type="EMBL" id="RAY16761.1"/>
    </source>
</evidence>
<proteinExistence type="predicted"/>
<reference evidence="4 5" key="1">
    <citation type="submission" date="2018-06" db="EMBL/GenBank/DDBJ databases">
        <title>Actinomadura craniellae sp. nov. isolated from marine sponge Craniella sp.</title>
        <authorList>
            <person name="Li L."/>
            <person name="Xu Q.H."/>
            <person name="Lin H.W."/>
            <person name="Lu Y.H."/>
        </authorList>
    </citation>
    <scope>NUCLEOTIDE SEQUENCE [LARGE SCALE GENOMIC DNA]</scope>
    <source>
        <strain evidence="4 5">LHW63021</strain>
    </source>
</reference>
<accession>A0A365HCD5</accession>
<evidence type="ECO:0000259" key="2">
    <source>
        <dbReference type="Pfam" id="PF13556"/>
    </source>
</evidence>
<feature type="domain" description="PucR-like N-terminal" evidence="3">
    <location>
        <begin position="17"/>
        <end position="176"/>
    </location>
</feature>
<dbReference type="InterPro" id="IPR051448">
    <property type="entry name" value="CdaR-like_regulators"/>
</dbReference>
<dbReference type="Gene3D" id="1.10.10.2840">
    <property type="entry name" value="PucR C-terminal helix-turn-helix domain"/>
    <property type="match status" value="1"/>
</dbReference>
<dbReference type="Proteomes" id="UP000251891">
    <property type="component" value="Unassembled WGS sequence"/>
</dbReference>
<dbReference type="PANTHER" id="PTHR33744">
    <property type="entry name" value="CARBOHYDRATE DIACID REGULATOR"/>
    <property type="match status" value="1"/>
</dbReference>
<dbReference type="PANTHER" id="PTHR33744:SF1">
    <property type="entry name" value="DNA-BINDING TRANSCRIPTIONAL ACTIVATOR ADER"/>
    <property type="match status" value="1"/>
</dbReference>
<feature type="compositionally biased region" description="Basic residues" evidence="1">
    <location>
        <begin position="400"/>
        <end position="412"/>
    </location>
</feature>
<feature type="region of interest" description="Disordered" evidence="1">
    <location>
        <begin position="400"/>
        <end position="422"/>
    </location>
</feature>
<dbReference type="InterPro" id="IPR042070">
    <property type="entry name" value="PucR_C-HTH_sf"/>
</dbReference>
<keyword evidence="5" id="KW-1185">Reference proteome</keyword>
<dbReference type="OrthoDB" id="3449988at2"/>
<evidence type="ECO:0000313" key="5">
    <source>
        <dbReference type="Proteomes" id="UP000251891"/>
    </source>
</evidence>
<dbReference type="InterPro" id="IPR025736">
    <property type="entry name" value="PucR_C-HTH_dom"/>
</dbReference>
<name>A0A365HCD5_9ACTN</name>
<dbReference type="Pfam" id="PF25906">
    <property type="entry name" value="PucR-like_N"/>
    <property type="match status" value="1"/>
</dbReference>
<sequence>MFEPWNDAVGLGPAGLEVTALLYPELPSLAAEVVEEIRDQIPEYAAPLKGALCEPVRARIEKGLHQLLTRFIAGSPIESQSSEFYRALGRGEFLESRSLDSLQAAYRISARVTWRRFARIGHEADIASDLMYLLADSVFTFSDEMTALSVGAFTELSVQTAGTLEHARQQLLRRLLTEPAHSLRTRLAELSLKARWPLPETVTCVAISEDYDAPHVISPALDPDILADLKRSDPCLLVPGFPSPARFHSLHREFTGVAFALGATVPLEETARSLAMARQALTLRSQGLLSGEHLRCEDHLATMYLLSDDLCLQVLRRRALAPFAALNAKQRDRLCETLLVWIDSGNSVVKAAARLHVHPQTVRNRMRQLGDLFPGLLDDPDWRFEIQLALRSRRLTFRRRRPKQRKHLHRRQQPTATAQAVR</sequence>
<feature type="domain" description="PucR C-terminal helix-turn-helix" evidence="2">
    <location>
        <begin position="334"/>
        <end position="391"/>
    </location>
</feature>
<evidence type="ECO:0000256" key="1">
    <source>
        <dbReference type="SAM" id="MobiDB-lite"/>
    </source>
</evidence>
<dbReference type="RefSeq" id="WP_111862813.1">
    <property type="nucleotide sequence ID" value="NZ_QLYX01000001.1"/>
</dbReference>
<dbReference type="InterPro" id="IPR058663">
    <property type="entry name" value="PucR-like_N"/>
</dbReference>
<dbReference type="EMBL" id="QLYX01000001">
    <property type="protein sequence ID" value="RAY16761.1"/>
    <property type="molecule type" value="Genomic_DNA"/>
</dbReference>
<comment type="caution">
    <text evidence="4">The sequence shown here is derived from an EMBL/GenBank/DDBJ whole genome shotgun (WGS) entry which is preliminary data.</text>
</comment>
<gene>
    <name evidence="4" type="ORF">DPM19_00900</name>
</gene>